<comment type="caution">
    <text evidence="2">The sequence shown here is derived from an EMBL/GenBank/DDBJ whole genome shotgun (WGS) entry which is preliminary data.</text>
</comment>
<feature type="domain" description="ATPase dynein-related AAA" evidence="1">
    <location>
        <begin position="23"/>
        <end position="107"/>
    </location>
</feature>
<evidence type="ECO:0000313" key="2">
    <source>
        <dbReference type="EMBL" id="NJW55531.1"/>
    </source>
</evidence>
<accession>A0ABX1D8L7</accession>
<dbReference type="InterPro" id="IPR027417">
    <property type="entry name" value="P-loop_NTPase"/>
</dbReference>
<proteinExistence type="predicted"/>
<protein>
    <submittedName>
        <fullName evidence="2">DUF3578 domain-containing protein</fullName>
    </submittedName>
</protein>
<feature type="non-terminal residue" evidence="2">
    <location>
        <position position="1"/>
    </location>
</feature>
<name>A0ABX1D8L7_9FLAO</name>
<organism evidence="2 3">
    <name type="scientific">Salinimicrobium oceani</name>
    <dbReference type="NCBI Taxonomy" id="2722702"/>
    <lineage>
        <taxon>Bacteria</taxon>
        <taxon>Pseudomonadati</taxon>
        <taxon>Bacteroidota</taxon>
        <taxon>Flavobacteriia</taxon>
        <taxon>Flavobacteriales</taxon>
        <taxon>Flavobacteriaceae</taxon>
        <taxon>Salinimicrobium</taxon>
    </lineage>
</organism>
<evidence type="ECO:0000259" key="1">
    <source>
        <dbReference type="Pfam" id="PF07728"/>
    </source>
</evidence>
<sequence length="112" mass="12537">GGLQFSKKLIDRFVASLATKPFVILTGLSGSGKTKLAQTFATWICEKENQFCIVPVGADWTNREPLLGYSNAIDQKEYVKPENGILDLLIKGKEDPYKPYFIILDEMNLSHV</sequence>
<gene>
    <name evidence="2" type="ORF">HC175_21695</name>
</gene>
<keyword evidence="3" id="KW-1185">Reference proteome</keyword>
<dbReference type="SUPFAM" id="SSF52540">
    <property type="entry name" value="P-loop containing nucleoside triphosphate hydrolases"/>
    <property type="match status" value="1"/>
</dbReference>
<dbReference type="EMBL" id="JAAVJR010001252">
    <property type="protein sequence ID" value="NJW55531.1"/>
    <property type="molecule type" value="Genomic_DNA"/>
</dbReference>
<evidence type="ECO:0000313" key="3">
    <source>
        <dbReference type="Proteomes" id="UP000703674"/>
    </source>
</evidence>
<feature type="non-terminal residue" evidence="2">
    <location>
        <position position="112"/>
    </location>
</feature>
<dbReference type="Gene3D" id="3.40.50.300">
    <property type="entry name" value="P-loop containing nucleotide triphosphate hydrolases"/>
    <property type="match status" value="1"/>
</dbReference>
<reference evidence="2 3" key="1">
    <citation type="submission" date="2020-03" db="EMBL/GenBank/DDBJ databases">
        <title>Salinimicrobium sp. nov, isolated from SCS.</title>
        <authorList>
            <person name="Cao W.R."/>
        </authorList>
    </citation>
    <scope>NUCLEOTIDE SEQUENCE [LARGE SCALE GENOMIC DNA]</scope>
    <source>
        <strain evidence="3">J15B91</strain>
    </source>
</reference>
<dbReference type="Pfam" id="PF07728">
    <property type="entry name" value="AAA_5"/>
    <property type="match status" value="1"/>
</dbReference>
<dbReference type="InterPro" id="IPR011704">
    <property type="entry name" value="ATPase_dyneun-rel_AAA"/>
</dbReference>
<dbReference type="Proteomes" id="UP000703674">
    <property type="component" value="Unassembled WGS sequence"/>
</dbReference>